<evidence type="ECO:0000313" key="10">
    <source>
        <dbReference type="EMBL" id="MBD1390637.1"/>
    </source>
</evidence>
<dbReference type="SUPFAM" id="SSF56300">
    <property type="entry name" value="Metallo-dependent phosphatases"/>
    <property type="match status" value="1"/>
</dbReference>
<evidence type="ECO:0000256" key="4">
    <source>
        <dbReference type="ARBA" id="ARBA00022801"/>
    </source>
</evidence>
<dbReference type="PANTHER" id="PTHR40942">
    <property type="match status" value="1"/>
</dbReference>
<dbReference type="RefSeq" id="WP_191145700.1">
    <property type="nucleotide sequence ID" value="NZ_JACXAF010000020.1"/>
</dbReference>
<reference evidence="10" key="1">
    <citation type="submission" date="2020-09" db="EMBL/GenBank/DDBJ databases">
        <title>A novel bacterium of genus Neiella, isolated from South China Sea.</title>
        <authorList>
            <person name="Huang H."/>
            <person name="Mo K."/>
            <person name="Hu Y."/>
        </authorList>
    </citation>
    <scope>NUCLEOTIDE SEQUENCE</scope>
    <source>
        <strain evidence="10">HB171785</strain>
    </source>
</reference>
<evidence type="ECO:0000256" key="7">
    <source>
        <dbReference type="ARBA" id="ARBA00033210"/>
    </source>
</evidence>
<dbReference type="EMBL" id="JACXAF010000020">
    <property type="protein sequence ID" value="MBD1390637.1"/>
    <property type="molecule type" value="Genomic_DNA"/>
</dbReference>
<evidence type="ECO:0000256" key="2">
    <source>
        <dbReference type="ARBA" id="ARBA00005419"/>
    </source>
</evidence>
<dbReference type="EC" id="3.6.1.41" evidence="3"/>
<keyword evidence="11" id="KW-1185">Reference proteome</keyword>
<evidence type="ECO:0000259" key="9">
    <source>
        <dbReference type="Pfam" id="PF00149"/>
    </source>
</evidence>
<feature type="domain" description="Calcineurin-like phosphoesterase" evidence="9">
    <location>
        <begin position="3"/>
        <end position="130"/>
    </location>
</feature>
<dbReference type="Pfam" id="PF00149">
    <property type="entry name" value="Metallophos"/>
    <property type="match status" value="1"/>
</dbReference>
<dbReference type="CDD" id="cd07422">
    <property type="entry name" value="MPP_ApaH"/>
    <property type="match status" value="1"/>
</dbReference>
<dbReference type="AlphaFoldDB" id="A0A8J6QUZ4"/>
<evidence type="ECO:0000256" key="6">
    <source>
        <dbReference type="ARBA" id="ARBA00032248"/>
    </source>
</evidence>
<name>A0A8J6QUZ4_9GAMM</name>
<gene>
    <name evidence="10" type="ORF">IC617_14460</name>
</gene>
<accession>A0A8J6QUZ4</accession>
<proteinExistence type="inferred from homology"/>
<dbReference type="Proteomes" id="UP000638014">
    <property type="component" value="Unassembled WGS sequence"/>
</dbReference>
<evidence type="ECO:0000313" key="11">
    <source>
        <dbReference type="Proteomes" id="UP000638014"/>
    </source>
</evidence>
<sequence length="270" mass="31088">MALYLVGDIQGCFDELQLLLAQVNFDSSQDQLWITGDLVARGPKSLKTLRWVKQQKNVFTILGNHDLHLLAVAEGLKPQKTKDKTAAIFNAKDRDELLHWLRHQPLLLQHPDHPLVMTHAGIYPRWSIEQAAMLAKEVERQLQSDHYLSLLSSMYGDAPDVWSYDLSGAPRWRFIINAFTRMRFCHPNGSLDLNTKVAPNDADELLVPWFQLHHQHHVTNHTVAFGHWAALMGQTNNNKYLALDTGCVWGNYLTMYCWQSGKYFTQQMLR</sequence>
<dbReference type="GO" id="GO:0008803">
    <property type="term" value="F:bis(5'-nucleosyl)-tetraphosphatase (symmetrical) activity"/>
    <property type="evidence" value="ECO:0007669"/>
    <property type="project" value="UniProtKB-EC"/>
</dbReference>
<evidence type="ECO:0000256" key="3">
    <source>
        <dbReference type="ARBA" id="ARBA00012506"/>
    </source>
</evidence>
<evidence type="ECO:0000256" key="1">
    <source>
        <dbReference type="ARBA" id="ARBA00003413"/>
    </source>
</evidence>
<comment type="caution">
    <text evidence="10">The sequence shown here is derived from an EMBL/GenBank/DDBJ whole genome shotgun (WGS) entry which is preliminary data.</text>
</comment>
<dbReference type="InterPro" id="IPR004843">
    <property type="entry name" value="Calcineurin-like_PHP"/>
</dbReference>
<evidence type="ECO:0000256" key="5">
    <source>
        <dbReference type="ARBA" id="ARBA00031248"/>
    </source>
</evidence>
<dbReference type="NCBIfam" id="NF001204">
    <property type="entry name" value="PRK00166.1"/>
    <property type="match status" value="1"/>
</dbReference>
<dbReference type="PIRSF" id="PIRSF000903">
    <property type="entry name" value="B5n-ttraPtase_sm"/>
    <property type="match status" value="1"/>
</dbReference>
<dbReference type="PANTHER" id="PTHR40942:SF4">
    <property type="entry name" value="CYTOCHROME C5"/>
    <property type="match status" value="1"/>
</dbReference>
<keyword evidence="4 10" id="KW-0378">Hydrolase</keyword>
<dbReference type="NCBIfam" id="TIGR00668">
    <property type="entry name" value="apaH"/>
    <property type="match status" value="1"/>
</dbReference>
<comment type="catalytic activity">
    <reaction evidence="8">
        <text>P(1),P(4)-bis(5'-adenosyl) tetraphosphate + H2O = 2 ADP + 2 H(+)</text>
        <dbReference type="Rhea" id="RHEA:24252"/>
        <dbReference type="ChEBI" id="CHEBI:15377"/>
        <dbReference type="ChEBI" id="CHEBI:15378"/>
        <dbReference type="ChEBI" id="CHEBI:58141"/>
        <dbReference type="ChEBI" id="CHEBI:456216"/>
        <dbReference type="EC" id="3.6.1.41"/>
    </reaction>
</comment>
<dbReference type="InterPro" id="IPR029052">
    <property type="entry name" value="Metallo-depent_PP-like"/>
</dbReference>
<dbReference type="InterPro" id="IPR004617">
    <property type="entry name" value="ApaH"/>
</dbReference>
<evidence type="ECO:0000256" key="8">
    <source>
        <dbReference type="ARBA" id="ARBA00049417"/>
    </source>
</evidence>
<protein>
    <recommendedName>
        <fullName evidence="3">bis(5'-nucleosyl)-tetraphosphatase (symmetrical)</fullName>
        <ecNumber evidence="3">3.6.1.41</ecNumber>
    </recommendedName>
    <alternativeName>
        <fullName evidence="6">Ap4A hydrolase</fullName>
    </alternativeName>
    <alternativeName>
        <fullName evidence="5">Diadenosine 5',5'''-P1,P4-tetraphosphate pyrophosphohydrolase</fullName>
    </alternativeName>
    <alternativeName>
        <fullName evidence="7">Diadenosine tetraphosphatase</fullName>
    </alternativeName>
</protein>
<organism evidence="10 11">
    <name type="scientific">Neiella litorisoli</name>
    <dbReference type="NCBI Taxonomy" id="2771431"/>
    <lineage>
        <taxon>Bacteria</taxon>
        <taxon>Pseudomonadati</taxon>
        <taxon>Pseudomonadota</taxon>
        <taxon>Gammaproteobacteria</taxon>
        <taxon>Alteromonadales</taxon>
        <taxon>Echinimonadaceae</taxon>
        <taxon>Neiella</taxon>
    </lineage>
</organism>
<comment type="function">
    <text evidence="1">Hydrolyzes diadenosine 5',5'''-P1,P4-tetraphosphate to yield ADP.</text>
</comment>
<dbReference type="Gene3D" id="3.60.21.10">
    <property type="match status" value="1"/>
</dbReference>
<comment type="similarity">
    <text evidence="2">Belongs to the Ap4A hydrolase family.</text>
</comment>